<dbReference type="OrthoDB" id="249703at2759"/>
<comment type="caution">
    <text evidence="1">The sequence shown here is derived from an EMBL/GenBank/DDBJ whole genome shotgun (WGS) entry which is preliminary data.</text>
</comment>
<protein>
    <submittedName>
        <fullName evidence="1">Uncharacterized protein</fullName>
    </submittedName>
</protein>
<keyword evidence="2" id="KW-1185">Reference proteome</keyword>
<sequence>MAEKLMKAAFKEGGKRGVELEGASDLSGILFYNVSVETPEGDPALLEKVMEGMNLEVDEAEEERRGGSGKIGKLIVSSGEQQLGLMCYVPTEKLDQLNPRDWMSSIELIKNTEKYSAEIVKEDANTCIAVIKADQEKGIYPIKLRDDAISSSITFLQTKGLFPEIKDDDDDDEFVYGDDDL</sequence>
<dbReference type="OMA" id="EERKGCS"/>
<reference evidence="2" key="1">
    <citation type="journal article" date="2019" name="Nat. Commun.">
        <title>Expansion of phycobilisome linker gene families in mesophilic red algae.</title>
        <authorList>
            <person name="Lee J."/>
            <person name="Kim D."/>
            <person name="Bhattacharya D."/>
            <person name="Yoon H.S."/>
        </authorList>
    </citation>
    <scope>NUCLEOTIDE SEQUENCE [LARGE SCALE GENOMIC DNA]</scope>
    <source>
        <strain evidence="2">CCMP 1328</strain>
    </source>
</reference>
<dbReference type="Proteomes" id="UP000324585">
    <property type="component" value="Unassembled WGS sequence"/>
</dbReference>
<gene>
    <name evidence="1" type="ORF">FVE85_9081</name>
</gene>
<dbReference type="EMBL" id="VRMN01000008">
    <property type="protein sequence ID" value="KAA8492809.1"/>
    <property type="molecule type" value="Genomic_DNA"/>
</dbReference>
<accession>A0A5J4YMZ0</accession>
<proteinExistence type="predicted"/>
<evidence type="ECO:0000313" key="1">
    <source>
        <dbReference type="EMBL" id="KAA8492809.1"/>
    </source>
</evidence>
<name>A0A5J4YMZ0_PORPP</name>
<evidence type="ECO:0000313" key="2">
    <source>
        <dbReference type="Proteomes" id="UP000324585"/>
    </source>
</evidence>
<dbReference type="AlphaFoldDB" id="A0A5J4YMZ0"/>
<organism evidence="1 2">
    <name type="scientific">Porphyridium purpureum</name>
    <name type="common">Red alga</name>
    <name type="synonym">Porphyridium cruentum</name>
    <dbReference type="NCBI Taxonomy" id="35688"/>
    <lineage>
        <taxon>Eukaryota</taxon>
        <taxon>Rhodophyta</taxon>
        <taxon>Bangiophyceae</taxon>
        <taxon>Porphyridiales</taxon>
        <taxon>Porphyridiaceae</taxon>
        <taxon>Porphyridium</taxon>
    </lineage>
</organism>